<feature type="chain" id="PRO_5011584026" evidence="4">
    <location>
        <begin position="28"/>
        <end position="290"/>
    </location>
</feature>
<gene>
    <name evidence="5" type="ORF">SAMN04488036_1098</name>
</gene>
<dbReference type="InterPro" id="IPR009722">
    <property type="entry name" value="YjiK/CarP"/>
</dbReference>
<dbReference type="Proteomes" id="UP000198851">
    <property type="component" value="Unassembled WGS sequence"/>
</dbReference>
<proteinExistence type="predicted"/>
<name>A0A1I4GJB1_9RHOB</name>
<reference evidence="6" key="1">
    <citation type="submission" date="2016-10" db="EMBL/GenBank/DDBJ databases">
        <authorList>
            <person name="Varghese N."/>
            <person name="Submissions S."/>
        </authorList>
    </citation>
    <scope>NUCLEOTIDE SEQUENCE [LARGE SCALE GENOMIC DNA]</scope>
    <source>
        <strain evidence="6">DSM 28453</strain>
    </source>
</reference>
<dbReference type="EMBL" id="FOSZ01000009">
    <property type="protein sequence ID" value="SFL30108.1"/>
    <property type="molecule type" value="Genomic_DNA"/>
</dbReference>
<feature type="signal peptide" evidence="4">
    <location>
        <begin position="1"/>
        <end position="27"/>
    </location>
</feature>
<keyword evidence="2" id="KW-1003">Cell membrane</keyword>
<evidence type="ECO:0000256" key="3">
    <source>
        <dbReference type="ARBA" id="ARBA00023136"/>
    </source>
</evidence>
<dbReference type="GO" id="GO:0005886">
    <property type="term" value="C:plasma membrane"/>
    <property type="evidence" value="ECO:0007669"/>
    <property type="project" value="UniProtKB-SubCell"/>
</dbReference>
<dbReference type="Pfam" id="PF06977">
    <property type="entry name" value="SdiA-regulated"/>
    <property type="match status" value="1"/>
</dbReference>
<protein>
    <submittedName>
        <fullName evidence="5">SdiA-regulated</fullName>
    </submittedName>
</protein>
<dbReference type="AlphaFoldDB" id="A0A1I4GJB1"/>
<comment type="subcellular location">
    <subcellularLocation>
        <location evidence="1">Cell membrane</location>
    </subcellularLocation>
</comment>
<evidence type="ECO:0000256" key="1">
    <source>
        <dbReference type="ARBA" id="ARBA00004236"/>
    </source>
</evidence>
<evidence type="ECO:0000256" key="4">
    <source>
        <dbReference type="SAM" id="SignalP"/>
    </source>
</evidence>
<evidence type="ECO:0000313" key="6">
    <source>
        <dbReference type="Proteomes" id="UP000198851"/>
    </source>
</evidence>
<accession>A0A1I4GJB1</accession>
<keyword evidence="6" id="KW-1185">Reference proteome</keyword>
<evidence type="ECO:0000313" key="5">
    <source>
        <dbReference type="EMBL" id="SFL30108.1"/>
    </source>
</evidence>
<organism evidence="5 6">
    <name type="scientific">Shimia haliotis</name>
    <dbReference type="NCBI Taxonomy" id="1280847"/>
    <lineage>
        <taxon>Bacteria</taxon>
        <taxon>Pseudomonadati</taxon>
        <taxon>Pseudomonadota</taxon>
        <taxon>Alphaproteobacteria</taxon>
        <taxon>Rhodobacterales</taxon>
        <taxon>Roseobacteraceae</taxon>
    </lineage>
</organism>
<dbReference type="PROSITE" id="PS51257">
    <property type="entry name" value="PROKAR_LIPOPROTEIN"/>
    <property type="match status" value="1"/>
</dbReference>
<dbReference type="OrthoDB" id="254484at2"/>
<evidence type="ECO:0000256" key="2">
    <source>
        <dbReference type="ARBA" id="ARBA00022475"/>
    </source>
</evidence>
<keyword evidence="3" id="KW-0472">Membrane</keyword>
<sequence length="290" mass="31928">MKVASSTPLGLFAFGLFMCVAVSSCQAETLKLLDSFEVRNKHKGYSEPSGLSPSSVEGLFWTVSDADAKLHLLTSNGELKNAFHLPEALGADLEAVASRPDGSVLLVQERDWAITVLKPTTPISLERTLIRRMHGFARYAHLFGANPSNKGPEGITVDPETGTVFLAIEGEPRVLMTLAPDLNEIVNVTVLSKDKGFASPKAKDRELDISGLAWSPFSNTLWMLSDTGKCVFMFDPKTNKAERIDLKFRKSGEKTWVKNAEGIVVDEEAHRLFILTDDGKDARLFVFERL</sequence>
<keyword evidence="4" id="KW-0732">Signal</keyword>
<dbReference type="SUPFAM" id="SSF50956">
    <property type="entry name" value="Thermostable phytase (3-phytase)"/>
    <property type="match status" value="1"/>
</dbReference>